<dbReference type="PANTHER" id="PTHR33874:SF4">
    <property type="entry name" value="EXPRESSED PROTEIN"/>
    <property type="match status" value="1"/>
</dbReference>
<gene>
    <name evidence="1" type="ORF">KFK09_013677</name>
</gene>
<evidence type="ECO:0000313" key="1">
    <source>
        <dbReference type="EMBL" id="KAI0507551.1"/>
    </source>
</evidence>
<dbReference type="SMR" id="A0A8T3B9V6"/>
<protein>
    <submittedName>
        <fullName evidence="1">Uncharacterized protein</fullName>
    </submittedName>
</protein>
<dbReference type="EMBL" id="JAGYWB010000010">
    <property type="protein sequence ID" value="KAI0507551.1"/>
    <property type="molecule type" value="Genomic_DNA"/>
</dbReference>
<name>A0A8T3B9V6_DENNO</name>
<evidence type="ECO:0000313" key="2">
    <source>
        <dbReference type="Proteomes" id="UP000829196"/>
    </source>
</evidence>
<sequence>MVGHGHQIPLEVVGTMIEMADVAWNAIEHRRERNVVLKVEEEAARIRSENERLKTLLAENISVLQGISQASSLAKDCPPDLYTRLLAVVDTQNFLAKLESLNQELESRPDGNLLCTKDQDVLINGDEGNPNRWVLVKHDMDPDHMEEASGIDDENYVVISEENVVDGIANFIGRCILENPKSKILSSQELQKAVTKALGDIRSRGKFKSVWEAGKIIYTMSLWGIFLAGLYRHRAIVKAAAKGASSSAKFILKAL</sequence>
<dbReference type="PANTHER" id="PTHR33874">
    <property type="entry name" value="RING FINGER PROTEIN"/>
    <property type="match status" value="1"/>
</dbReference>
<proteinExistence type="predicted"/>
<comment type="caution">
    <text evidence="1">The sequence shown here is derived from an EMBL/GenBank/DDBJ whole genome shotgun (WGS) entry which is preliminary data.</text>
</comment>
<reference evidence="1" key="1">
    <citation type="journal article" date="2022" name="Front. Genet.">
        <title>Chromosome-Scale Assembly of the Dendrobium nobile Genome Provides Insights Into the Molecular Mechanism of the Biosynthesis of the Medicinal Active Ingredient of Dendrobium.</title>
        <authorList>
            <person name="Xu Q."/>
            <person name="Niu S.-C."/>
            <person name="Li K.-L."/>
            <person name="Zheng P.-J."/>
            <person name="Zhang X.-J."/>
            <person name="Jia Y."/>
            <person name="Liu Y."/>
            <person name="Niu Y.-X."/>
            <person name="Yu L.-H."/>
            <person name="Chen D.-F."/>
            <person name="Zhang G.-Q."/>
        </authorList>
    </citation>
    <scope>NUCLEOTIDE SEQUENCE</scope>
    <source>
        <tissue evidence="1">Leaf</tissue>
    </source>
</reference>
<organism evidence="1 2">
    <name type="scientific">Dendrobium nobile</name>
    <name type="common">Orchid</name>
    <dbReference type="NCBI Taxonomy" id="94219"/>
    <lineage>
        <taxon>Eukaryota</taxon>
        <taxon>Viridiplantae</taxon>
        <taxon>Streptophyta</taxon>
        <taxon>Embryophyta</taxon>
        <taxon>Tracheophyta</taxon>
        <taxon>Spermatophyta</taxon>
        <taxon>Magnoliopsida</taxon>
        <taxon>Liliopsida</taxon>
        <taxon>Asparagales</taxon>
        <taxon>Orchidaceae</taxon>
        <taxon>Epidendroideae</taxon>
        <taxon>Malaxideae</taxon>
        <taxon>Dendrobiinae</taxon>
        <taxon>Dendrobium</taxon>
    </lineage>
</organism>
<dbReference type="AlphaFoldDB" id="A0A8T3B9V6"/>
<keyword evidence="2" id="KW-1185">Reference proteome</keyword>
<accession>A0A8T3B9V6</accession>
<dbReference type="OrthoDB" id="845076at2759"/>
<dbReference type="Proteomes" id="UP000829196">
    <property type="component" value="Unassembled WGS sequence"/>
</dbReference>